<comment type="caution">
    <text evidence="1">The sequence shown here is derived from an EMBL/GenBank/DDBJ whole genome shotgun (WGS) entry which is preliminary data.</text>
</comment>
<accession>A0ABU3N8X7</accession>
<organism evidence="1">
    <name type="scientific">Sphingomonas psychrotolerans</name>
    <dbReference type="NCBI Taxonomy" id="1327635"/>
    <lineage>
        <taxon>Bacteria</taxon>
        <taxon>Pseudomonadati</taxon>
        <taxon>Pseudomonadota</taxon>
        <taxon>Alphaproteobacteria</taxon>
        <taxon>Sphingomonadales</taxon>
        <taxon>Sphingomonadaceae</taxon>
        <taxon>Sphingomonas</taxon>
    </lineage>
</organism>
<name>A0ABU3N8X7_9SPHN</name>
<proteinExistence type="predicted"/>
<sequence>MPEPRTIGWLLDPRDREALLARFTPAWPDVIAHHVTLASKTVNPLPTQTAGEVVGHVNDGEGLQALVVAIDGSTDRPDGSTWHITWSLDKSRGREARQSNDVLRERGFDRLDAPIPIRLTPSELP</sequence>
<gene>
    <name evidence="1" type="ORF">MZO42_19865</name>
</gene>
<dbReference type="EMBL" id="JALMLT010000006">
    <property type="protein sequence ID" value="MDT8760963.1"/>
    <property type="molecule type" value="Genomic_DNA"/>
</dbReference>
<reference evidence="1" key="1">
    <citation type="submission" date="2022-04" db="EMBL/GenBank/DDBJ databases">
        <title>Tomato heritable bacteria conferring resistance against bacterial wilt.</title>
        <authorList>
            <person name="Yin J."/>
        </authorList>
    </citation>
    <scope>NUCLEOTIDE SEQUENCE</scope>
    <source>
        <strain evidence="1">Cra20</strain>
    </source>
</reference>
<evidence type="ECO:0000313" key="1">
    <source>
        <dbReference type="EMBL" id="MDT8760963.1"/>
    </source>
</evidence>
<protein>
    <submittedName>
        <fullName evidence="1">Uncharacterized protein</fullName>
    </submittedName>
</protein>